<dbReference type="SMART" id="SM00382">
    <property type="entry name" value="AAA"/>
    <property type="match status" value="1"/>
</dbReference>
<proteinExistence type="inferred from homology"/>
<keyword evidence="2" id="KW-0813">Transport</keyword>
<evidence type="ECO:0000256" key="2">
    <source>
        <dbReference type="ARBA" id="ARBA00022448"/>
    </source>
</evidence>
<dbReference type="Proteomes" id="UP000295500">
    <property type="component" value="Unassembled WGS sequence"/>
</dbReference>
<dbReference type="CDD" id="cd03230">
    <property type="entry name" value="ABC_DR_subfamily_A"/>
    <property type="match status" value="1"/>
</dbReference>
<dbReference type="PANTHER" id="PTHR43335:SF4">
    <property type="entry name" value="ABC TRANSPORTER, ATP-BINDING PROTEIN"/>
    <property type="match status" value="1"/>
</dbReference>
<dbReference type="GO" id="GO:0005524">
    <property type="term" value="F:ATP binding"/>
    <property type="evidence" value="ECO:0007669"/>
    <property type="project" value="UniProtKB-KW"/>
</dbReference>
<evidence type="ECO:0000256" key="4">
    <source>
        <dbReference type="ARBA" id="ARBA00022840"/>
    </source>
</evidence>
<dbReference type="InterPro" id="IPR003439">
    <property type="entry name" value="ABC_transporter-like_ATP-bd"/>
</dbReference>
<evidence type="ECO:0000313" key="7">
    <source>
        <dbReference type="Proteomes" id="UP000295500"/>
    </source>
</evidence>
<comment type="caution">
    <text evidence="6">The sequence shown here is derived from an EMBL/GenBank/DDBJ whole genome shotgun (WGS) entry which is preliminary data.</text>
</comment>
<sequence>MMDAINIENLSKSFGTHRVLDSLDMAVPAGSIFGLVGENGAGKTTIMKIILGLLAGDGGSIRIFGEDISASSTTIGYLPDVPSFYGYMNAIEYMTLCGKIGGIEAGKLKSRTTELLDLVGIGNVKTRISNYSRGMKQRLGIAQALIAEPDILICDEPTSALDPSGRRDILDIIRDQGGETTVIFSTHILTDVERICDQVALLHHGRIVMSGSIEELERSHRSNEIILEFGSAGDRTRFVAALESLDRPYRQDRSSVVVAGDKTGSVIDILHDAGLMPLRMDVVEPDLEKLFMEMVE</sequence>
<evidence type="ECO:0000313" key="6">
    <source>
        <dbReference type="EMBL" id="TDP49399.1"/>
    </source>
</evidence>
<dbReference type="Gene3D" id="3.40.50.300">
    <property type="entry name" value="P-loop containing nucleotide triphosphate hydrolases"/>
    <property type="match status" value="1"/>
</dbReference>
<dbReference type="RefSeq" id="WP_330564663.1">
    <property type="nucleotide sequence ID" value="NZ_CALCQM010000027.1"/>
</dbReference>
<evidence type="ECO:0000259" key="5">
    <source>
        <dbReference type="PROSITE" id="PS50893"/>
    </source>
</evidence>
<dbReference type="SUPFAM" id="SSF52540">
    <property type="entry name" value="P-loop containing nucleoside triphosphate hydrolases"/>
    <property type="match status" value="1"/>
</dbReference>
<accession>A0A4R6Q0M0</accession>
<evidence type="ECO:0000256" key="3">
    <source>
        <dbReference type="ARBA" id="ARBA00022741"/>
    </source>
</evidence>
<name>A0A4R6Q0M0_9FIRM</name>
<dbReference type="PROSITE" id="PS50893">
    <property type="entry name" value="ABC_TRANSPORTER_2"/>
    <property type="match status" value="1"/>
</dbReference>
<protein>
    <submittedName>
        <fullName evidence="6">ABC-2 type transport system ATP-binding protein</fullName>
    </submittedName>
</protein>
<dbReference type="PANTHER" id="PTHR43335">
    <property type="entry name" value="ABC TRANSPORTER, ATP-BINDING PROTEIN"/>
    <property type="match status" value="1"/>
</dbReference>
<evidence type="ECO:0000256" key="1">
    <source>
        <dbReference type="ARBA" id="ARBA00005417"/>
    </source>
</evidence>
<dbReference type="GO" id="GO:0016887">
    <property type="term" value="F:ATP hydrolysis activity"/>
    <property type="evidence" value="ECO:0007669"/>
    <property type="project" value="InterPro"/>
</dbReference>
<dbReference type="Pfam" id="PF00005">
    <property type="entry name" value="ABC_tran"/>
    <property type="match status" value="1"/>
</dbReference>
<dbReference type="AlphaFoldDB" id="A0A4R6Q0M0"/>
<comment type="similarity">
    <text evidence="1">Belongs to the ABC transporter superfamily.</text>
</comment>
<keyword evidence="7" id="KW-1185">Reference proteome</keyword>
<gene>
    <name evidence="6" type="ORF">EV211_1488</name>
</gene>
<dbReference type="InterPro" id="IPR003593">
    <property type="entry name" value="AAA+_ATPase"/>
</dbReference>
<dbReference type="EMBL" id="SNXO01000048">
    <property type="protein sequence ID" value="TDP49399.1"/>
    <property type="molecule type" value="Genomic_DNA"/>
</dbReference>
<keyword evidence="4 6" id="KW-0067">ATP-binding</keyword>
<organism evidence="6 7">
    <name type="scientific">Aminicella lysinilytica</name>
    <dbReference type="NCBI Taxonomy" id="433323"/>
    <lineage>
        <taxon>Bacteria</taxon>
        <taxon>Bacillati</taxon>
        <taxon>Bacillota</taxon>
        <taxon>Clostridia</taxon>
        <taxon>Peptostreptococcales</taxon>
        <taxon>Anaerovoracaceae</taxon>
        <taxon>Aminicella</taxon>
    </lineage>
</organism>
<keyword evidence="3" id="KW-0547">Nucleotide-binding</keyword>
<dbReference type="InterPro" id="IPR027417">
    <property type="entry name" value="P-loop_NTPase"/>
</dbReference>
<reference evidence="6 7" key="1">
    <citation type="submission" date="2019-03" db="EMBL/GenBank/DDBJ databases">
        <title>Genomic Encyclopedia of Type Strains, Phase IV (KMG-IV): sequencing the most valuable type-strain genomes for metagenomic binning, comparative biology and taxonomic classification.</title>
        <authorList>
            <person name="Goeker M."/>
        </authorList>
    </citation>
    <scope>NUCLEOTIDE SEQUENCE [LARGE SCALE GENOMIC DNA]</scope>
    <source>
        <strain evidence="6 7">DSM 28287</strain>
    </source>
</reference>
<feature type="domain" description="ABC transporter" evidence="5">
    <location>
        <begin position="5"/>
        <end position="229"/>
    </location>
</feature>